<comment type="caution">
    <text evidence="9">The sequence shown here is derived from an EMBL/GenBank/DDBJ whole genome shotgun (WGS) entry which is preliminary data.</text>
</comment>
<dbReference type="PROSITE" id="PS00108">
    <property type="entry name" value="PROTEIN_KINASE_ST"/>
    <property type="match status" value="1"/>
</dbReference>
<feature type="binding site" evidence="7">
    <location>
        <position position="44"/>
    </location>
    <ligand>
        <name>ATP</name>
        <dbReference type="ChEBI" id="CHEBI:30616"/>
    </ligand>
</feature>
<dbReference type="Pfam" id="PF01471">
    <property type="entry name" value="PG_binding_1"/>
    <property type="match status" value="1"/>
</dbReference>
<dbReference type="PROSITE" id="PS50011">
    <property type="entry name" value="PROTEIN_KINASE_DOM"/>
    <property type="match status" value="1"/>
</dbReference>
<evidence type="ECO:0000256" key="7">
    <source>
        <dbReference type="PROSITE-ProRule" id="PRU10141"/>
    </source>
</evidence>
<dbReference type="AlphaFoldDB" id="A0A543FC77"/>
<dbReference type="InterPro" id="IPR008271">
    <property type="entry name" value="Ser/Thr_kinase_AS"/>
</dbReference>
<dbReference type="PANTHER" id="PTHR43289">
    <property type="entry name" value="MITOGEN-ACTIVATED PROTEIN KINASE KINASE KINASE 20-RELATED"/>
    <property type="match status" value="1"/>
</dbReference>
<feature type="domain" description="Protein kinase" evidence="8">
    <location>
        <begin position="15"/>
        <end position="293"/>
    </location>
</feature>
<dbReference type="InterPro" id="IPR000719">
    <property type="entry name" value="Prot_kinase_dom"/>
</dbReference>
<keyword evidence="10" id="KW-1185">Reference proteome</keyword>
<dbReference type="InterPro" id="IPR036366">
    <property type="entry name" value="PGBDSf"/>
</dbReference>
<dbReference type="InterPro" id="IPR036365">
    <property type="entry name" value="PGBD-like_sf"/>
</dbReference>
<evidence type="ECO:0000256" key="4">
    <source>
        <dbReference type="ARBA" id="ARBA00022741"/>
    </source>
</evidence>
<keyword evidence="4 7" id="KW-0547">Nucleotide-binding</keyword>
<dbReference type="Proteomes" id="UP000316331">
    <property type="component" value="Unassembled WGS sequence"/>
</dbReference>
<evidence type="ECO:0000256" key="2">
    <source>
        <dbReference type="ARBA" id="ARBA00022527"/>
    </source>
</evidence>
<protein>
    <recommendedName>
        <fullName evidence="1">non-specific serine/threonine protein kinase</fullName>
        <ecNumber evidence="1">2.7.11.1</ecNumber>
    </recommendedName>
</protein>
<dbReference type="OrthoDB" id="4517443at2"/>
<dbReference type="InterPro" id="IPR011009">
    <property type="entry name" value="Kinase-like_dom_sf"/>
</dbReference>
<reference evidence="9 10" key="1">
    <citation type="submission" date="2019-06" db="EMBL/GenBank/DDBJ databases">
        <title>Sequencing the genomes of 1000 actinobacteria strains.</title>
        <authorList>
            <person name="Klenk H.-P."/>
        </authorList>
    </citation>
    <scope>NUCLEOTIDE SEQUENCE [LARGE SCALE GENOMIC DNA]</scope>
    <source>
        <strain evidence="9 10">DSM 103495</strain>
    </source>
</reference>
<dbReference type="Gene3D" id="3.30.200.20">
    <property type="entry name" value="Phosphorylase Kinase, domain 1"/>
    <property type="match status" value="1"/>
</dbReference>
<keyword evidence="6 7" id="KW-0067">ATP-binding</keyword>
<dbReference type="RefSeq" id="WP_141809552.1">
    <property type="nucleotide sequence ID" value="NZ_VFPG01000001.1"/>
</dbReference>
<keyword evidence="3" id="KW-0808">Transferase</keyword>
<dbReference type="Gene3D" id="1.10.510.10">
    <property type="entry name" value="Transferase(Phosphotransferase) domain 1"/>
    <property type="match status" value="1"/>
</dbReference>
<evidence type="ECO:0000256" key="6">
    <source>
        <dbReference type="ARBA" id="ARBA00022840"/>
    </source>
</evidence>
<dbReference type="SUPFAM" id="SSF56112">
    <property type="entry name" value="Protein kinase-like (PK-like)"/>
    <property type="match status" value="1"/>
</dbReference>
<gene>
    <name evidence="9" type="ORF">FB390_3126</name>
</gene>
<keyword evidence="2" id="KW-0723">Serine/threonine-protein kinase</keyword>
<evidence type="ECO:0000256" key="3">
    <source>
        <dbReference type="ARBA" id="ARBA00022679"/>
    </source>
</evidence>
<dbReference type="EC" id="2.7.11.1" evidence="1"/>
<dbReference type="CDD" id="cd14014">
    <property type="entry name" value="STKc_PknB_like"/>
    <property type="match status" value="1"/>
</dbReference>
<dbReference type="GO" id="GO:0004674">
    <property type="term" value="F:protein serine/threonine kinase activity"/>
    <property type="evidence" value="ECO:0007669"/>
    <property type="project" value="UniProtKB-KW"/>
</dbReference>
<evidence type="ECO:0000313" key="9">
    <source>
        <dbReference type="EMBL" id="TQM31468.1"/>
    </source>
</evidence>
<dbReference type="Gene3D" id="1.10.101.10">
    <property type="entry name" value="PGBD-like superfamily/PGBD"/>
    <property type="match status" value="1"/>
</dbReference>
<dbReference type="Pfam" id="PF00069">
    <property type="entry name" value="Pkinase"/>
    <property type="match status" value="1"/>
</dbReference>
<evidence type="ECO:0000256" key="5">
    <source>
        <dbReference type="ARBA" id="ARBA00022777"/>
    </source>
</evidence>
<dbReference type="EMBL" id="VFPG01000001">
    <property type="protein sequence ID" value="TQM31468.1"/>
    <property type="molecule type" value="Genomic_DNA"/>
</dbReference>
<keyword evidence="5 9" id="KW-0418">Kinase</keyword>
<name>A0A543FC77_9NOCA</name>
<dbReference type="PANTHER" id="PTHR43289:SF6">
    <property type="entry name" value="SERINE_THREONINE-PROTEIN KINASE NEKL-3"/>
    <property type="match status" value="1"/>
</dbReference>
<evidence type="ECO:0000256" key="1">
    <source>
        <dbReference type="ARBA" id="ARBA00012513"/>
    </source>
</evidence>
<evidence type="ECO:0000313" key="10">
    <source>
        <dbReference type="Proteomes" id="UP000316331"/>
    </source>
</evidence>
<dbReference type="SUPFAM" id="SSF47090">
    <property type="entry name" value="PGBD-like"/>
    <property type="match status" value="1"/>
</dbReference>
<accession>A0A543FC77</accession>
<dbReference type="InterPro" id="IPR017441">
    <property type="entry name" value="Protein_kinase_ATP_BS"/>
</dbReference>
<proteinExistence type="predicted"/>
<dbReference type="PROSITE" id="PS00107">
    <property type="entry name" value="PROTEIN_KINASE_ATP"/>
    <property type="match status" value="1"/>
</dbReference>
<dbReference type="InterPro" id="IPR002477">
    <property type="entry name" value="Peptidoglycan-bd-like"/>
</dbReference>
<organism evidence="9 10">
    <name type="scientific">Nocardia bhagyanarayanae</name>
    <dbReference type="NCBI Taxonomy" id="1215925"/>
    <lineage>
        <taxon>Bacteria</taxon>
        <taxon>Bacillati</taxon>
        <taxon>Actinomycetota</taxon>
        <taxon>Actinomycetes</taxon>
        <taxon>Mycobacteriales</taxon>
        <taxon>Nocardiaceae</taxon>
        <taxon>Nocardia</taxon>
    </lineage>
</organism>
<dbReference type="GO" id="GO:0005524">
    <property type="term" value="F:ATP binding"/>
    <property type="evidence" value="ECO:0007669"/>
    <property type="project" value="UniProtKB-UniRule"/>
</dbReference>
<evidence type="ECO:0000259" key="8">
    <source>
        <dbReference type="PROSITE" id="PS50011"/>
    </source>
</evidence>
<sequence>MVASELMPGSVFAGHLIERRLGSGGMGTVYLAKHPTLPMRVALKVVGADRDDPEYAALFRREARLAAGLDHPNIVDVKDFGEEDGRLWMSMRYVPGGDLAALIRAHRSGVEPGRAVRIVTEAARALDYAHEHHVVHRDVKPANIFVTPGDGGADRVLVGDFGIARRTDPAATQTETGVRAFTESYAPPEQRTGGRVDRRADVYALAVTCYELLTGRLPAAMIADREPLPESVGAVLAKATKDDPDERYESCGELAAALAGAVRAEPKRGFGTRGRVAAAAGVAVALVGAAVFLSVRADSGSGALSEPTGAAGVSPRCYFTTEAPSGAGYHVVLPTTNDGGRRCILSYVDSHPGGPNAQRAAPIEGVRALQDALRRCYQRELSDADGFYGTATGLAVLYAQDLHGIDKDGVFGPQTSGAMRWPRYRDAGGEFESCVAVGPP</sequence>
<dbReference type="SMART" id="SM00220">
    <property type="entry name" value="S_TKc"/>
    <property type="match status" value="1"/>
</dbReference>